<evidence type="ECO:0000256" key="4">
    <source>
        <dbReference type="ARBA" id="ARBA00023012"/>
    </source>
</evidence>
<dbReference type="CDD" id="cd19925">
    <property type="entry name" value="REC_citrate_TCS"/>
    <property type="match status" value="1"/>
</dbReference>
<dbReference type="EMBL" id="JBHSTP010000001">
    <property type="protein sequence ID" value="MFC6355221.1"/>
    <property type="molecule type" value="Genomic_DNA"/>
</dbReference>
<dbReference type="Gene3D" id="3.40.50.2300">
    <property type="match status" value="1"/>
</dbReference>
<protein>
    <recommendedName>
        <fullName evidence="9">Transcriptional regulatory protein</fullName>
    </recommendedName>
</protein>
<evidence type="ECO:0000256" key="10">
    <source>
        <dbReference type="PROSITE-ProRule" id="PRU00169"/>
    </source>
</evidence>
<keyword evidence="5 9" id="KW-0805">Transcription regulation</keyword>
<evidence type="ECO:0000256" key="6">
    <source>
        <dbReference type="ARBA" id="ARBA00023125"/>
    </source>
</evidence>
<dbReference type="PIRSF" id="PIRSF006171">
    <property type="entry name" value="RR_citrat_malat"/>
    <property type="match status" value="1"/>
</dbReference>
<evidence type="ECO:0000256" key="2">
    <source>
        <dbReference type="ARBA" id="ARBA00022490"/>
    </source>
</evidence>
<dbReference type="RefSeq" id="WP_386727730.1">
    <property type="nucleotide sequence ID" value="NZ_JBHSTP010000001.1"/>
</dbReference>
<accession>A0ABW1VAY9</accession>
<dbReference type="PANTHER" id="PTHR45526:SF1">
    <property type="entry name" value="TRANSCRIPTIONAL REGULATORY PROTEIN DCUR-RELATED"/>
    <property type="match status" value="1"/>
</dbReference>
<dbReference type="Pfam" id="PF00072">
    <property type="entry name" value="Response_reg"/>
    <property type="match status" value="1"/>
</dbReference>
<comment type="subcellular location">
    <subcellularLocation>
        <location evidence="1 9">Cytoplasm</location>
    </subcellularLocation>
</comment>
<keyword evidence="3 10" id="KW-0597">Phosphoprotein</keyword>
<evidence type="ECO:0000256" key="8">
    <source>
        <dbReference type="ARBA" id="ARBA00023163"/>
    </source>
</evidence>
<keyword evidence="4 9" id="KW-0902">Two-component regulatory system</keyword>
<evidence type="ECO:0000313" key="12">
    <source>
        <dbReference type="EMBL" id="MFC6355221.1"/>
    </source>
</evidence>
<dbReference type="SUPFAM" id="SSF52172">
    <property type="entry name" value="CheY-like"/>
    <property type="match status" value="1"/>
</dbReference>
<keyword evidence="8 9" id="KW-0804">Transcription</keyword>
<dbReference type="InterPro" id="IPR011006">
    <property type="entry name" value="CheY-like_superfamily"/>
</dbReference>
<proteinExistence type="predicted"/>
<dbReference type="PANTHER" id="PTHR45526">
    <property type="entry name" value="TRANSCRIPTIONAL REGULATORY PROTEIN DPIA"/>
    <property type="match status" value="1"/>
</dbReference>
<feature type="modified residue" description="4-aspartylphosphate" evidence="10">
    <location>
        <position position="54"/>
    </location>
</feature>
<evidence type="ECO:0000256" key="3">
    <source>
        <dbReference type="ARBA" id="ARBA00022553"/>
    </source>
</evidence>
<evidence type="ECO:0000256" key="1">
    <source>
        <dbReference type="ARBA" id="ARBA00004496"/>
    </source>
</evidence>
<feature type="domain" description="Response regulatory" evidence="11">
    <location>
        <begin position="3"/>
        <end position="119"/>
    </location>
</feature>
<gene>
    <name evidence="12" type="ORF">ACFQB0_03740</name>
</gene>
<sequence>MCDVLVVEDDFMVARTHERVVDQSPGFRVVGVAHTGAEALELIGGLRPQLVLLDMYLPDMSGLDVIRRSREAGDEVDFLVLSAAREADMVTAALQGGIVSYLLKPFKISELQARLAGYAERRRVLGGSGELEQSDLDLAFGSVAAPTSAASAVASLPKGLSRETAALIERELKERKPDVAASECGEILGLSRVVARKYLEYFVHRGDATVTHRYGHTGRPQRRYSWVGR</sequence>
<evidence type="ECO:0000313" key="13">
    <source>
        <dbReference type="Proteomes" id="UP001596306"/>
    </source>
</evidence>
<dbReference type="InterPro" id="IPR024187">
    <property type="entry name" value="Sig_transdc_resp-reg_cit/mal"/>
</dbReference>
<evidence type="ECO:0000259" key="11">
    <source>
        <dbReference type="PROSITE" id="PS50110"/>
    </source>
</evidence>
<dbReference type="InterPro" id="IPR001789">
    <property type="entry name" value="Sig_transdc_resp-reg_receiver"/>
</dbReference>
<dbReference type="InterPro" id="IPR051271">
    <property type="entry name" value="2C-system_Tx_regulators"/>
</dbReference>
<organism evidence="12 13">
    <name type="scientific">Luethyella okanaganae</name>
    <dbReference type="NCBI Taxonomy" id="69372"/>
    <lineage>
        <taxon>Bacteria</taxon>
        <taxon>Bacillati</taxon>
        <taxon>Actinomycetota</taxon>
        <taxon>Actinomycetes</taxon>
        <taxon>Micrococcales</taxon>
        <taxon>Microbacteriaceae</taxon>
        <taxon>Luethyella</taxon>
    </lineage>
</organism>
<keyword evidence="7 9" id="KW-0010">Activator</keyword>
<keyword evidence="6 9" id="KW-0238">DNA-binding</keyword>
<evidence type="ECO:0000256" key="7">
    <source>
        <dbReference type="ARBA" id="ARBA00023159"/>
    </source>
</evidence>
<keyword evidence="2 9" id="KW-0963">Cytoplasm</keyword>
<evidence type="ECO:0000256" key="5">
    <source>
        <dbReference type="ARBA" id="ARBA00023015"/>
    </source>
</evidence>
<name>A0ABW1VAY9_9MICO</name>
<reference evidence="13" key="1">
    <citation type="journal article" date="2019" name="Int. J. Syst. Evol. Microbiol.">
        <title>The Global Catalogue of Microorganisms (GCM) 10K type strain sequencing project: providing services to taxonomists for standard genome sequencing and annotation.</title>
        <authorList>
            <consortium name="The Broad Institute Genomics Platform"/>
            <consortium name="The Broad Institute Genome Sequencing Center for Infectious Disease"/>
            <person name="Wu L."/>
            <person name="Ma J."/>
        </authorList>
    </citation>
    <scope>NUCLEOTIDE SEQUENCE [LARGE SCALE GENOMIC DNA]</scope>
    <source>
        <strain evidence="13">CCUG 43304</strain>
    </source>
</reference>
<keyword evidence="13" id="KW-1185">Reference proteome</keyword>
<dbReference type="SMART" id="SM00448">
    <property type="entry name" value="REC"/>
    <property type="match status" value="1"/>
</dbReference>
<dbReference type="PROSITE" id="PS50110">
    <property type="entry name" value="RESPONSE_REGULATORY"/>
    <property type="match status" value="1"/>
</dbReference>
<dbReference type="Proteomes" id="UP001596306">
    <property type="component" value="Unassembled WGS sequence"/>
</dbReference>
<comment type="caution">
    <text evidence="12">The sequence shown here is derived from an EMBL/GenBank/DDBJ whole genome shotgun (WGS) entry which is preliminary data.</text>
</comment>
<evidence type="ECO:0000256" key="9">
    <source>
        <dbReference type="PIRNR" id="PIRNR006171"/>
    </source>
</evidence>